<dbReference type="Proteomes" id="UP000256294">
    <property type="component" value="Unassembled WGS sequence"/>
</dbReference>
<dbReference type="RefSeq" id="WP_147299036.1">
    <property type="nucleotide sequence ID" value="NZ_QTUB01000001.1"/>
</dbReference>
<dbReference type="EMBL" id="QTUB01000001">
    <property type="protein sequence ID" value="REF28694.1"/>
    <property type="molecule type" value="Genomic_DNA"/>
</dbReference>
<name>A0A3D9URU3_9GAMM</name>
<keyword evidence="3" id="KW-1185">Reference proteome</keyword>
<evidence type="ECO:0000313" key="3">
    <source>
        <dbReference type="Proteomes" id="UP000256294"/>
    </source>
</evidence>
<gene>
    <name evidence="2" type="ORF">BDD26_3647</name>
</gene>
<evidence type="ECO:0000256" key="1">
    <source>
        <dbReference type="SAM" id="Phobius"/>
    </source>
</evidence>
<evidence type="ECO:0000313" key="2">
    <source>
        <dbReference type="EMBL" id="REF28694.1"/>
    </source>
</evidence>
<reference evidence="2 3" key="1">
    <citation type="submission" date="2018-08" db="EMBL/GenBank/DDBJ databases">
        <title>Genomic Encyclopedia of Archaeal and Bacterial Type Strains, Phase II (KMG-II): from individual species to whole genera.</title>
        <authorList>
            <person name="Goeker M."/>
        </authorList>
    </citation>
    <scope>NUCLEOTIDE SEQUENCE [LARGE SCALE GENOMIC DNA]</scope>
    <source>
        <strain evidence="2 3">DSM 17905</strain>
    </source>
</reference>
<accession>A0A3D9URU3</accession>
<organism evidence="2 3">
    <name type="scientific">Xenorhabdus cabanillasii</name>
    <dbReference type="NCBI Taxonomy" id="351673"/>
    <lineage>
        <taxon>Bacteria</taxon>
        <taxon>Pseudomonadati</taxon>
        <taxon>Pseudomonadota</taxon>
        <taxon>Gammaproteobacteria</taxon>
        <taxon>Enterobacterales</taxon>
        <taxon>Morganellaceae</taxon>
        <taxon>Xenorhabdus</taxon>
    </lineage>
</organism>
<dbReference type="AlphaFoldDB" id="A0A3D9URU3"/>
<sequence>MKSANCKKCQGEMAQNDQTCPHCGAKRSRGLKPETIIVTTVGVLACAAAFHIVSSAGLFNDSEQTFYTGESQLSFKKMHDMVTSPFYNCLTEKYSGKLGQLKLDEILACDDDFRKDSNTSHRLINLDNFVSNFSRENNAYRPLETAIKGNMFDVSSYQHIETTYRLALNQQQPYAIVQTVFKGKSIFESLVEDTYAVKVDIKTGEIIATIPKATVTDIGVVVAETRLE</sequence>
<comment type="caution">
    <text evidence="2">The sequence shown here is derived from an EMBL/GenBank/DDBJ whole genome shotgun (WGS) entry which is preliminary data.</text>
</comment>
<keyword evidence="1" id="KW-1133">Transmembrane helix</keyword>
<keyword evidence="1" id="KW-0812">Transmembrane</keyword>
<feature type="transmembrane region" description="Helical" evidence="1">
    <location>
        <begin position="36"/>
        <end position="59"/>
    </location>
</feature>
<keyword evidence="1" id="KW-0472">Membrane</keyword>
<protein>
    <submittedName>
        <fullName evidence="2">Uncharacterized protein</fullName>
    </submittedName>
</protein>
<proteinExistence type="predicted"/>